<feature type="transmembrane region" description="Helical" evidence="9">
    <location>
        <begin position="301"/>
        <end position="320"/>
    </location>
</feature>
<evidence type="ECO:0000256" key="8">
    <source>
        <dbReference type="ARBA" id="ARBA00023224"/>
    </source>
</evidence>
<dbReference type="PANTHER" id="PTHR21137:SF44">
    <property type="entry name" value="ODORANT RECEPTOR 13A-RELATED"/>
    <property type="match status" value="1"/>
</dbReference>
<reference evidence="10" key="2">
    <citation type="submission" date="2025-05" db="UniProtKB">
        <authorList>
            <consortium name="EnsemblMetazoa"/>
        </authorList>
    </citation>
    <scope>IDENTIFICATION</scope>
    <source>
        <strain evidence="10">Foshan</strain>
    </source>
</reference>
<feature type="transmembrane region" description="Helical" evidence="9">
    <location>
        <begin position="224"/>
        <end position="243"/>
    </location>
</feature>
<evidence type="ECO:0000256" key="7">
    <source>
        <dbReference type="ARBA" id="ARBA00023170"/>
    </source>
</evidence>
<dbReference type="Pfam" id="PF02949">
    <property type="entry name" value="7tm_6"/>
    <property type="match status" value="1"/>
</dbReference>
<proteinExistence type="inferred from homology"/>
<dbReference type="EnsemblMetazoa" id="AALFPA23_005588.R7154">
    <property type="protein sequence ID" value="AALFPA23_005588.P7154"/>
    <property type="gene ID" value="AALFPA23_005588"/>
</dbReference>
<evidence type="ECO:0000256" key="3">
    <source>
        <dbReference type="ARBA" id="ARBA00022692"/>
    </source>
</evidence>
<dbReference type="Proteomes" id="UP000069940">
    <property type="component" value="Unassembled WGS sequence"/>
</dbReference>
<keyword evidence="3 9" id="KW-0812">Transmembrane</keyword>
<evidence type="ECO:0000256" key="9">
    <source>
        <dbReference type="RuleBase" id="RU351113"/>
    </source>
</evidence>
<feature type="transmembrane region" description="Helical" evidence="9">
    <location>
        <begin position="159"/>
        <end position="177"/>
    </location>
</feature>
<keyword evidence="4 9" id="KW-0552">Olfaction</keyword>
<keyword evidence="5 9" id="KW-1133">Transmembrane helix</keyword>
<organism evidence="10 11">
    <name type="scientific">Aedes albopictus</name>
    <name type="common">Asian tiger mosquito</name>
    <name type="synonym">Stegomyia albopicta</name>
    <dbReference type="NCBI Taxonomy" id="7160"/>
    <lineage>
        <taxon>Eukaryota</taxon>
        <taxon>Metazoa</taxon>
        <taxon>Ecdysozoa</taxon>
        <taxon>Arthropoda</taxon>
        <taxon>Hexapoda</taxon>
        <taxon>Insecta</taxon>
        <taxon>Pterygota</taxon>
        <taxon>Neoptera</taxon>
        <taxon>Endopterygota</taxon>
        <taxon>Diptera</taxon>
        <taxon>Nematocera</taxon>
        <taxon>Culicoidea</taxon>
        <taxon>Culicidae</taxon>
        <taxon>Culicinae</taxon>
        <taxon>Aedini</taxon>
        <taxon>Aedes</taxon>
        <taxon>Stegomyia</taxon>
    </lineage>
</organism>
<comment type="subcellular location">
    <subcellularLocation>
        <location evidence="9">Cell membrane</location>
        <topology evidence="9">Multi-pass membrane protein</topology>
    </subcellularLocation>
    <subcellularLocation>
        <location evidence="1">Membrane</location>
        <topology evidence="1">Multi-pass membrane protein</topology>
    </subcellularLocation>
</comment>
<keyword evidence="2 9" id="KW-0716">Sensory transduction</keyword>
<dbReference type="InterPro" id="IPR004117">
    <property type="entry name" value="7tm6_olfct_rcpt"/>
</dbReference>
<dbReference type="EnsemblMetazoa" id="AALFPA23_005588.R7153">
    <property type="protein sequence ID" value="AALFPA23_005588.P7153"/>
    <property type="gene ID" value="AALFPA23_005588"/>
</dbReference>
<dbReference type="PANTHER" id="PTHR21137">
    <property type="entry name" value="ODORANT RECEPTOR"/>
    <property type="match status" value="1"/>
</dbReference>
<feature type="transmembrane region" description="Helical" evidence="9">
    <location>
        <begin position="326"/>
        <end position="347"/>
    </location>
</feature>
<evidence type="ECO:0000256" key="1">
    <source>
        <dbReference type="ARBA" id="ARBA00004141"/>
    </source>
</evidence>
<comment type="similarity">
    <text evidence="9">Belongs to the insect chemoreceptor superfamily. Heteromeric odorant receptor channel (TC 1.A.69) family.</text>
</comment>
<evidence type="ECO:0000313" key="10">
    <source>
        <dbReference type="EnsemblMetazoa" id="AALFPA23_005588.P7153"/>
    </source>
</evidence>
<dbReference type="GeneID" id="109400239"/>
<name>A0ABM1Y4C4_AEDAL</name>
<keyword evidence="8 9" id="KW-0807">Transducer</keyword>
<evidence type="ECO:0000313" key="11">
    <source>
        <dbReference type="Proteomes" id="UP000069940"/>
    </source>
</evidence>
<keyword evidence="11" id="KW-1185">Reference proteome</keyword>
<feature type="transmembrane region" description="Helical" evidence="9">
    <location>
        <begin position="101"/>
        <end position="122"/>
    </location>
</feature>
<evidence type="ECO:0000256" key="2">
    <source>
        <dbReference type="ARBA" id="ARBA00022606"/>
    </source>
</evidence>
<keyword evidence="7 9" id="KW-0675">Receptor</keyword>
<dbReference type="RefSeq" id="XP_019528259.3">
    <property type="nucleotide sequence ID" value="XM_019672714.3"/>
</dbReference>
<sequence>MRFCQYLPIVRAYPVRKSSSSGMARSIEFDQTFGFNTKVLRVIGYPNYLDPYPRTLTGRLRSSVGFIVCFLMLSYCVFGQIFNIILLMTGHRQTEQIIEEVAIQVSSTGFCIIGLAKMYSLAYNRAVLSWLIAEFRDKWNSRDLTEADREMRDGALRPTVAITTVAALGNIIMVSAFNFQPVVEMIYGRVTSGQWIKLFPYVIWFPFDSTAEAVYYLVYLFEVYSGVIVAVGNVGFNCIFCLLTSHLSMQLKLLCNWTEDMVVVQDEKGLESKRKLNRIVRHHQDLLRCKDALQAMFSSTLFLNFSASSVLMCMQLYLITTADYTLIIKFTMFMLCILTEIFILCYYGEEILVNSTAIALGAYSSNWYHPMASQRDPRFGKNLIPIIGRAQHPMVLTAWKFWPITIRTFSAILQTSWSYFTLLRTVMQ</sequence>
<evidence type="ECO:0000256" key="5">
    <source>
        <dbReference type="ARBA" id="ARBA00022989"/>
    </source>
</evidence>
<feature type="transmembrane region" description="Helical" evidence="9">
    <location>
        <begin position="64"/>
        <end position="89"/>
    </location>
</feature>
<protein>
    <recommendedName>
        <fullName evidence="9">Odorant receptor</fullName>
    </recommendedName>
</protein>
<reference evidence="11" key="1">
    <citation type="journal article" date="2015" name="Proc. Natl. Acad. Sci. U.S.A.">
        <title>Genome sequence of the Asian Tiger mosquito, Aedes albopictus, reveals insights into its biology, genetics, and evolution.</title>
        <authorList>
            <person name="Chen X.G."/>
            <person name="Jiang X."/>
            <person name="Gu J."/>
            <person name="Xu M."/>
            <person name="Wu Y."/>
            <person name="Deng Y."/>
            <person name="Zhang C."/>
            <person name="Bonizzoni M."/>
            <person name="Dermauw W."/>
            <person name="Vontas J."/>
            <person name="Armbruster P."/>
            <person name="Huang X."/>
            <person name="Yang Y."/>
            <person name="Zhang H."/>
            <person name="He W."/>
            <person name="Peng H."/>
            <person name="Liu Y."/>
            <person name="Wu K."/>
            <person name="Chen J."/>
            <person name="Lirakis M."/>
            <person name="Topalis P."/>
            <person name="Van Leeuwen T."/>
            <person name="Hall A.B."/>
            <person name="Jiang X."/>
            <person name="Thorpe C."/>
            <person name="Mueller R.L."/>
            <person name="Sun C."/>
            <person name="Waterhouse R.M."/>
            <person name="Yan G."/>
            <person name="Tu Z.J."/>
            <person name="Fang X."/>
            <person name="James A.A."/>
        </authorList>
    </citation>
    <scope>NUCLEOTIDE SEQUENCE [LARGE SCALE GENOMIC DNA]</scope>
    <source>
        <strain evidence="11">Foshan</strain>
    </source>
</reference>
<dbReference type="RefSeq" id="XP_062706257.1">
    <property type="nucleotide sequence ID" value="XM_062850273.1"/>
</dbReference>
<comment type="caution">
    <text evidence="9">Lacks conserved residue(s) required for the propagation of feature annotation.</text>
</comment>
<accession>A0ABM1Y4C4</accession>
<evidence type="ECO:0000256" key="4">
    <source>
        <dbReference type="ARBA" id="ARBA00022725"/>
    </source>
</evidence>
<keyword evidence="6 9" id="KW-0472">Membrane</keyword>
<evidence type="ECO:0000256" key="6">
    <source>
        <dbReference type="ARBA" id="ARBA00023136"/>
    </source>
</evidence>